<keyword evidence="2" id="KW-1133">Transmembrane helix</keyword>
<dbReference type="EMBL" id="ACBY02000020">
    <property type="protein sequence ID" value="EFB76543.1"/>
    <property type="molecule type" value="Genomic_DNA"/>
</dbReference>
<keyword evidence="2" id="KW-0812">Transmembrane</keyword>
<organism evidence="4 5">
    <name type="scientific">Subdoligranulum variabile DSM 15176</name>
    <dbReference type="NCBI Taxonomy" id="411471"/>
    <lineage>
        <taxon>Bacteria</taxon>
        <taxon>Bacillati</taxon>
        <taxon>Bacillota</taxon>
        <taxon>Clostridia</taxon>
        <taxon>Eubacteriales</taxon>
        <taxon>Oscillospiraceae</taxon>
        <taxon>Subdoligranulum</taxon>
    </lineage>
</organism>
<comment type="caution">
    <text evidence="4">The sequence shown here is derived from an EMBL/GenBank/DDBJ whole genome shotgun (WGS) entry which is preliminary data.</text>
</comment>
<feature type="transmembrane region" description="Helical" evidence="2">
    <location>
        <begin position="31"/>
        <end position="53"/>
    </location>
</feature>
<sequence length="271" mass="29348">MWESAAPTPPPQANDKAYGKRCIARQSDGDFVVWGQLLVSLVVLGVVVLAKMLNWPFFPELRIAFREAMQPEQGTFLSENRELSKFTESAAQALAETVQQLMPEPIQSASSETALRQIHAKTQPIPSGARQESYLPDFTLQFPLSGQACTYTSGYGWRTDPMGGSGSDFHLGNDLAAAEGTAVLAAADGIVRYAGTHNSYGNYVRILHSNGDETLYAHMQYLFVHAGEQVSAGDCLGTVGETGNATGPHLHFELLHKGIRYDPSEALQSAS</sequence>
<dbReference type="PANTHER" id="PTHR21666">
    <property type="entry name" value="PEPTIDASE-RELATED"/>
    <property type="match status" value="1"/>
</dbReference>
<dbReference type="AlphaFoldDB" id="D1PKN5"/>
<dbReference type="eggNOG" id="COG4942">
    <property type="taxonomic scope" value="Bacteria"/>
</dbReference>
<evidence type="ECO:0000259" key="3">
    <source>
        <dbReference type="Pfam" id="PF01551"/>
    </source>
</evidence>
<dbReference type="Pfam" id="PF01551">
    <property type="entry name" value="Peptidase_M23"/>
    <property type="match status" value="1"/>
</dbReference>
<proteinExistence type="predicted"/>
<dbReference type="RefSeq" id="WP_007046323.1">
    <property type="nucleotide sequence ID" value="NZ_GG704769.1"/>
</dbReference>
<evidence type="ECO:0000313" key="5">
    <source>
        <dbReference type="Proteomes" id="UP000003438"/>
    </source>
</evidence>
<evidence type="ECO:0000313" key="4">
    <source>
        <dbReference type="EMBL" id="EFB76543.1"/>
    </source>
</evidence>
<keyword evidence="5" id="KW-1185">Reference proteome</keyword>
<protein>
    <submittedName>
        <fullName evidence="4">Peptidase, M23 family</fullName>
    </submittedName>
</protein>
<dbReference type="STRING" id="411471.SUBVAR_04912"/>
<feature type="domain" description="M23ase beta-sheet core" evidence="3">
    <location>
        <begin position="169"/>
        <end position="263"/>
    </location>
</feature>
<keyword evidence="1" id="KW-0732">Signal</keyword>
<dbReference type="MEROPS" id="M23.009"/>
<dbReference type="PANTHER" id="PTHR21666:SF289">
    <property type="entry name" value="L-ALA--D-GLU ENDOPEPTIDASE"/>
    <property type="match status" value="1"/>
</dbReference>
<keyword evidence="2" id="KW-0472">Membrane</keyword>
<gene>
    <name evidence="4" type="ORF">SUBVAR_04912</name>
</gene>
<name>D1PKN5_9FIRM</name>
<dbReference type="InterPro" id="IPR050570">
    <property type="entry name" value="Cell_wall_metabolism_enzyme"/>
</dbReference>
<reference evidence="4" key="1">
    <citation type="submission" date="2009-12" db="EMBL/GenBank/DDBJ databases">
        <authorList>
            <person name="Weinstock G."/>
            <person name="Sodergren E."/>
            <person name="Clifton S."/>
            <person name="Fulton L."/>
            <person name="Fulton B."/>
            <person name="Courtney L."/>
            <person name="Fronick C."/>
            <person name="Harrison M."/>
            <person name="Strong C."/>
            <person name="Farmer C."/>
            <person name="Delahaunty K."/>
            <person name="Markovic C."/>
            <person name="Hall O."/>
            <person name="Minx P."/>
            <person name="Tomlinson C."/>
            <person name="Mitreva M."/>
            <person name="Nelson J."/>
            <person name="Hou S."/>
            <person name="Wollam A."/>
            <person name="Pepin K.H."/>
            <person name="Johnson M."/>
            <person name="Bhonagiri V."/>
            <person name="Nash W.E."/>
            <person name="Warren W."/>
            <person name="Chinwalla A."/>
            <person name="Mardis E.R."/>
            <person name="Wilson R.K."/>
        </authorList>
    </citation>
    <scope>NUCLEOTIDE SEQUENCE [LARGE SCALE GENOMIC DNA]</scope>
    <source>
        <strain evidence="4">DSM 15176</strain>
    </source>
</reference>
<dbReference type="Gene3D" id="2.70.70.10">
    <property type="entry name" value="Glucose Permease (Domain IIA)"/>
    <property type="match status" value="1"/>
</dbReference>
<dbReference type="CDD" id="cd12797">
    <property type="entry name" value="M23_peptidase"/>
    <property type="match status" value="1"/>
</dbReference>
<dbReference type="InterPro" id="IPR016047">
    <property type="entry name" value="M23ase_b-sheet_dom"/>
</dbReference>
<dbReference type="HOGENOM" id="CLU_1026458_0_0_9"/>
<evidence type="ECO:0000256" key="2">
    <source>
        <dbReference type="SAM" id="Phobius"/>
    </source>
</evidence>
<dbReference type="Proteomes" id="UP000003438">
    <property type="component" value="Unassembled WGS sequence"/>
</dbReference>
<dbReference type="InterPro" id="IPR011055">
    <property type="entry name" value="Dup_hybrid_motif"/>
</dbReference>
<evidence type="ECO:0000256" key="1">
    <source>
        <dbReference type="ARBA" id="ARBA00022729"/>
    </source>
</evidence>
<accession>D1PKN5</accession>
<dbReference type="SUPFAM" id="SSF51261">
    <property type="entry name" value="Duplicated hybrid motif"/>
    <property type="match status" value="1"/>
</dbReference>
<dbReference type="GO" id="GO:0004222">
    <property type="term" value="F:metalloendopeptidase activity"/>
    <property type="evidence" value="ECO:0007669"/>
    <property type="project" value="TreeGrafter"/>
</dbReference>